<dbReference type="Proteomes" id="UP001187415">
    <property type="component" value="Unassembled WGS sequence"/>
</dbReference>
<protein>
    <submittedName>
        <fullName evidence="2">Uncharacterized protein</fullName>
    </submittedName>
</protein>
<keyword evidence="3" id="KW-1185">Reference proteome</keyword>
<feature type="compositionally biased region" description="Low complexity" evidence="1">
    <location>
        <begin position="76"/>
        <end position="102"/>
    </location>
</feature>
<dbReference type="EMBL" id="JAUPFM010000009">
    <property type="protein sequence ID" value="KAK2841940.1"/>
    <property type="molecule type" value="Genomic_DNA"/>
</dbReference>
<feature type="compositionally biased region" description="Low complexity" evidence="1">
    <location>
        <begin position="36"/>
        <end position="47"/>
    </location>
</feature>
<feature type="compositionally biased region" description="Polar residues" evidence="1">
    <location>
        <begin position="48"/>
        <end position="68"/>
    </location>
</feature>
<proteinExistence type="predicted"/>
<name>A0AA88MP54_CHASR</name>
<feature type="region of interest" description="Disordered" evidence="1">
    <location>
        <begin position="30"/>
        <end position="102"/>
    </location>
</feature>
<accession>A0AA88MP54</accession>
<gene>
    <name evidence="2" type="ORF">Q5P01_012140</name>
</gene>
<evidence type="ECO:0000313" key="3">
    <source>
        <dbReference type="Proteomes" id="UP001187415"/>
    </source>
</evidence>
<sequence>MTEQRVLTCELRRNRDKRLLHTAPKLLDAIKAPRCSPSHHNNSSSSNETDQAASRSNRTRTLLDQWTPASAPRLEPAAAVDPAPALTAPAPPAKKAAAHAARPAAASAPLAACAKGRPATRPAVSEEPTRPQHPPCDVAFAFMI</sequence>
<dbReference type="AlphaFoldDB" id="A0AA88MP54"/>
<evidence type="ECO:0000256" key="1">
    <source>
        <dbReference type="SAM" id="MobiDB-lite"/>
    </source>
</evidence>
<reference evidence="2" key="1">
    <citation type="submission" date="2023-07" db="EMBL/GenBank/DDBJ databases">
        <title>Chromosome-level Genome Assembly of Striped Snakehead (Channa striata).</title>
        <authorList>
            <person name="Liu H."/>
        </authorList>
    </citation>
    <scope>NUCLEOTIDE SEQUENCE</scope>
    <source>
        <strain evidence="2">Gz</strain>
        <tissue evidence="2">Muscle</tissue>
    </source>
</reference>
<evidence type="ECO:0000313" key="2">
    <source>
        <dbReference type="EMBL" id="KAK2841940.1"/>
    </source>
</evidence>
<comment type="caution">
    <text evidence="2">The sequence shown here is derived from an EMBL/GenBank/DDBJ whole genome shotgun (WGS) entry which is preliminary data.</text>
</comment>
<organism evidence="2 3">
    <name type="scientific">Channa striata</name>
    <name type="common">Snakehead murrel</name>
    <name type="synonym">Ophicephalus striatus</name>
    <dbReference type="NCBI Taxonomy" id="64152"/>
    <lineage>
        <taxon>Eukaryota</taxon>
        <taxon>Metazoa</taxon>
        <taxon>Chordata</taxon>
        <taxon>Craniata</taxon>
        <taxon>Vertebrata</taxon>
        <taxon>Euteleostomi</taxon>
        <taxon>Actinopterygii</taxon>
        <taxon>Neopterygii</taxon>
        <taxon>Teleostei</taxon>
        <taxon>Neoteleostei</taxon>
        <taxon>Acanthomorphata</taxon>
        <taxon>Anabantaria</taxon>
        <taxon>Anabantiformes</taxon>
        <taxon>Channoidei</taxon>
        <taxon>Channidae</taxon>
        <taxon>Channa</taxon>
    </lineage>
</organism>